<feature type="domain" description="Sin" evidence="1">
    <location>
        <begin position="1"/>
        <end position="32"/>
    </location>
</feature>
<dbReference type="GO" id="GO:0003677">
    <property type="term" value="F:DNA binding"/>
    <property type="evidence" value="ECO:0007669"/>
    <property type="project" value="UniProtKB-KW"/>
</dbReference>
<evidence type="ECO:0000313" key="2">
    <source>
        <dbReference type="EMBL" id="KAA9032426.1"/>
    </source>
</evidence>
<organism evidence="2 3">
    <name type="scientific">Niallia endozanthoxylica</name>
    <dbReference type="NCBI Taxonomy" id="2036016"/>
    <lineage>
        <taxon>Bacteria</taxon>
        <taxon>Bacillati</taxon>
        <taxon>Bacillota</taxon>
        <taxon>Bacilli</taxon>
        <taxon>Bacillales</taxon>
        <taxon>Bacillaceae</taxon>
        <taxon>Niallia</taxon>
    </lineage>
</organism>
<reference evidence="2 3" key="1">
    <citation type="submission" date="2019-09" db="EMBL/GenBank/DDBJ databases">
        <title>Whole genome sequences of isolates from the Mars Exploration Rovers.</title>
        <authorList>
            <person name="Seuylemezian A."/>
            <person name="Vaishampayan P."/>
        </authorList>
    </citation>
    <scope>NUCLEOTIDE SEQUENCE [LARGE SCALE GENOMIC DNA]</scope>
    <source>
        <strain evidence="2 3">MER_TA_151</strain>
    </source>
</reference>
<protein>
    <submittedName>
        <fullName evidence="2">DNA-binding anti-repressor SinI</fullName>
    </submittedName>
</protein>
<dbReference type="EMBL" id="VYKL01000003">
    <property type="protein sequence ID" value="KAA9032426.1"/>
    <property type="molecule type" value="Genomic_DNA"/>
</dbReference>
<dbReference type="PROSITE" id="PS51500">
    <property type="entry name" value="SIN"/>
    <property type="match status" value="1"/>
</dbReference>
<dbReference type="InterPro" id="IPR036281">
    <property type="entry name" value="SinR/SinI_dimer_dom_sf"/>
</dbReference>
<dbReference type="Proteomes" id="UP000326671">
    <property type="component" value="Unassembled WGS sequence"/>
</dbReference>
<dbReference type="GO" id="GO:0006355">
    <property type="term" value="P:regulation of DNA-templated transcription"/>
    <property type="evidence" value="ECO:0007669"/>
    <property type="project" value="InterPro"/>
</dbReference>
<dbReference type="OrthoDB" id="2913333at2"/>
<proteinExistence type="predicted"/>
<dbReference type="SUPFAM" id="SSF47406">
    <property type="entry name" value="SinR repressor dimerisation domain-like"/>
    <property type="match status" value="1"/>
</dbReference>
<evidence type="ECO:0000259" key="1">
    <source>
        <dbReference type="PROSITE" id="PS51500"/>
    </source>
</evidence>
<keyword evidence="2" id="KW-0238">DNA-binding</keyword>
<gene>
    <name evidence="2" type="primary">sinI</name>
    <name evidence="2" type="ORF">F4V44_00340</name>
</gene>
<comment type="caution">
    <text evidence="2">The sequence shown here is derived from an EMBL/GenBank/DDBJ whole genome shotgun (WGS) entry which is preliminary data.</text>
</comment>
<accession>A0A5J5I7K6</accession>
<evidence type="ECO:0000313" key="3">
    <source>
        <dbReference type="Proteomes" id="UP000326671"/>
    </source>
</evidence>
<keyword evidence="3" id="KW-1185">Reference proteome</keyword>
<dbReference type="GO" id="GO:0046983">
    <property type="term" value="F:protein dimerization activity"/>
    <property type="evidence" value="ECO:0007669"/>
    <property type="project" value="InterPro"/>
</dbReference>
<dbReference type="InterPro" id="IPR010981">
    <property type="entry name" value="SinR/SinI_dimer_dom"/>
</dbReference>
<name>A0A5J5I7K6_9BACI</name>
<sequence length="41" mass="4802">MKAKEEWTQLIQEAKHIGLTIEEVRDFIWNSSAALSEEKEI</sequence>
<dbReference type="Pfam" id="PF08671">
    <property type="entry name" value="SinI"/>
    <property type="match status" value="1"/>
</dbReference>
<dbReference type="AlphaFoldDB" id="A0A5J5I7K6"/>